<evidence type="ECO:0000259" key="8">
    <source>
        <dbReference type="PROSITE" id="PS50011"/>
    </source>
</evidence>
<dbReference type="InterPro" id="IPR008271">
    <property type="entry name" value="Ser/Thr_kinase_AS"/>
</dbReference>
<name>A0A5A8EM72_CAFRO</name>
<evidence type="ECO:0000256" key="4">
    <source>
        <dbReference type="ARBA" id="ARBA00022777"/>
    </source>
</evidence>
<dbReference type="InterPro" id="IPR011009">
    <property type="entry name" value="Kinase-like_dom_sf"/>
</dbReference>
<dbReference type="SMART" id="SM00220">
    <property type="entry name" value="S_TKc"/>
    <property type="match status" value="1"/>
</dbReference>
<evidence type="ECO:0000256" key="5">
    <source>
        <dbReference type="ARBA" id="ARBA00022840"/>
    </source>
</evidence>
<feature type="binding site" evidence="6">
    <location>
        <position position="178"/>
    </location>
    <ligand>
        <name>ATP</name>
        <dbReference type="ChEBI" id="CHEBI:30616"/>
    </ligand>
</feature>
<evidence type="ECO:0000313" key="9">
    <source>
        <dbReference type="EMBL" id="KAA0177757.1"/>
    </source>
</evidence>
<evidence type="ECO:0000256" key="2">
    <source>
        <dbReference type="ARBA" id="ARBA00022679"/>
    </source>
</evidence>
<dbReference type="InterPro" id="IPR000719">
    <property type="entry name" value="Prot_kinase_dom"/>
</dbReference>
<evidence type="ECO:0000313" key="10">
    <source>
        <dbReference type="Proteomes" id="UP000322899"/>
    </source>
</evidence>
<feature type="domain" description="Protein kinase" evidence="8">
    <location>
        <begin position="149"/>
        <end position="409"/>
    </location>
</feature>
<dbReference type="OrthoDB" id="193931at2759"/>
<comment type="caution">
    <text evidence="9">The sequence shown here is derived from an EMBL/GenBank/DDBJ whole genome shotgun (WGS) entry which is preliminary data.</text>
</comment>
<dbReference type="AlphaFoldDB" id="A0A5A8EM72"/>
<dbReference type="CDD" id="cd14003">
    <property type="entry name" value="STKc_AMPK-like"/>
    <property type="match status" value="1"/>
</dbReference>
<keyword evidence="1 7" id="KW-0723">Serine/threonine-protein kinase</keyword>
<dbReference type="PANTHER" id="PTHR24346:SF82">
    <property type="entry name" value="KP78A-RELATED"/>
    <property type="match status" value="1"/>
</dbReference>
<evidence type="ECO:0000256" key="3">
    <source>
        <dbReference type="ARBA" id="ARBA00022741"/>
    </source>
</evidence>
<dbReference type="Gene3D" id="1.10.510.10">
    <property type="entry name" value="Transferase(Phosphotransferase) domain 1"/>
    <property type="match status" value="1"/>
</dbReference>
<dbReference type="EMBL" id="VLTO01000003">
    <property type="protein sequence ID" value="KAA0177757.1"/>
    <property type="molecule type" value="Genomic_DNA"/>
</dbReference>
<keyword evidence="2" id="KW-0808">Transferase</keyword>
<keyword evidence="5 6" id="KW-0067">ATP-binding</keyword>
<dbReference type="PROSITE" id="PS50011">
    <property type="entry name" value="PROTEIN_KINASE_DOM"/>
    <property type="match status" value="1"/>
</dbReference>
<keyword evidence="3 6" id="KW-0547">Nucleotide-binding</keyword>
<proteinExistence type="inferred from homology"/>
<dbReference type="PROSITE" id="PS00107">
    <property type="entry name" value="PROTEIN_KINASE_ATP"/>
    <property type="match status" value="1"/>
</dbReference>
<reference evidence="9 10" key="1">
    <citation type="submission" date="2019-07" db="EMBL/GenBank/DDBJ databases">
        <title>Genomes of Cafeteria roenbergensis.</title>
        <authorList>
            <person name="Fischer M.G."/>
            <person name="Hackl T."/>
            <person name="Roman M."/>
        </authorList>
    </citation>
    <scope>NUCLEOTIDE SEQUENCE [LARGE SCALE GENOMIC DNA]</scope>
    <source>
        <strain evidence="9 10">E4-10P</strain>
    </source>
</reference>
<dbReference type="InterPro" id="IPR017441">
    <property type="entry name" value="Protein_kinase_ATP_BS"/>
</dbReference>
<keyword evidence="4" id="KW-0418">Kinase</keyword>
<accession>A0A5A8EM72</accession>
<evidence type="ECO:0000256" key="1">
    <source>
        <dbReference type="ARBA" id="ARBA00022527"/>
    </source>
</evidence>
<dbReference type="PANTHER" id="PTHR24346">
    <property type="entry name" value="MAP/MICROTUBULE AFFINITY-REGULATING KINASE"/>
    <property type="match status" value="1"/>
</dbReference>
<dbReference type="FunFam" id="3.30.200.20:FF:000003">
    <property type="entry name" value="Non-specific serine/threonine protein kinase"/>
    <property type="match status" value="1"/>
</dbReference>
<evidence type="ECO:0000256" key="7">
    <source>
        <dbReference type="RuleBase" id="RU000304"/>
    </source>
</evidence>
<dbReference type="Pfam" id="PF00069">
    <property type="entry name" value="Pkinase"/>
    <property type="match status" value="1"/>
</dbReference>
<dbReference type="GO" id="GO:0004674">
    <property type="term" value="F:protein serine/threonine kinase activity"/>
    <property type="evidence" value="ECO:0007669"/>
    <property type="project" value="UniProtKB-KW"/>
</dbReference>
<dbReference type="PROSITE" id="PS00108">
    <property type="entry name" value="PROTEIN_KINASE_ST"/>
    <property type="match status" value="1"/>
</dbReference>
<dbReference type="GO" id="GO:0005737">
    <property type="term" value="C:cytoplasm"/>
    <property type="evidence" value="ECO:0007669"/>
    <property type="project" value="TreeGrafter"/>
</dbReference>
<dbReference type="FunFam" id="1.10.510.10:FF:000571">
    <property type="entry name" value="Maternal embryonic leucine zipper kinase"/>
    <property type="match status" value="1"/>
</dbReference>
<dbReference type="Proteomes" id="UP000322899">
    <property type="component" value="Unassembled WGS sequence"/>
</dbReference>
<comment type="similarity">
    <text evidence="7">Belongs to the protein kinase superfamily.</text>
</comment>
<evidence type="ECO:0000256" key="6">
    <source>
        <dbReference type="PROSITE-ProRule" id="PRU10141"/>
    </source>
</evidence>
<protein>
    <recommendedName>
        <fullName evidence="8">Protein kinase domain-containing protein</fullName>
    </recommendedName>
</protein>
<organism evidence="9 10">
    <name type="scientific">Cafeteria roenbergensis</name>
    <name type="common">Marine flagellate</name>
    <dbReference type="NCBI Taxonomy" id="33653"/>
    <lineage>
        <taxon>Eukaryota</taxon>
        <taxon>Sar</taxon>
        <taxon>Stramenopiles</taxon>
        <taxon>Bigyra</taxon>
        <taxon>Opalozoa</taxon>
        <taxon>Bicosoecida</taxon>
        <taxon>Cafeteriaceae</taxon>
        <taxon>Cafeteria</taxon>
    </lineage>
</organism>
<dbReference type="GO" id="GO:0035556">
    <property type="term" value="P:intracellular signal transduction"/>
    <property type="evidence" value="ECO:0007669"/>
    <property type="project" value="TreeGrafter"/>
</dbReference>
<sequence length="451" mass="49706">MQAAEGQEEDLLAYYRSRVAAFDADRADFASRIRDLAVPHEEIHHLRWELRSRDAEIEDLQRAVRDAQVYLYDERETVLRLQTECEGLKIRDFENRRRVQHLLALTQPVTHETTFFREGVSLGVGAAEGPVAPATAAESVPPPTHVGHYLIGKTLGQGTFGKVKLGTHILTGENVAVKVLEKARIKEIADVTRVTREIKIFKKLEHPFLCRLYEVCNTKHHILLISEFASDGELFGYIVKHGKLREAVAARLFAQLIEGIDYLHDIGVVHRDLKPENILLMDKAAPDGGMAVKVIDFGLSNTFVQGSTLTTACGSPAYASPEMILRVAGGYNPRKSDLWSLGVVLFAMVAGCLPFEHDNTAALYDQILNARYRCPSHLSPACKDLISRILVIDPRRRFGAEEVRRHPWMRGASAAVSLVRSPAPPSALAAAAQARDAAPSAAATPSPCSTA</sequence>
<dbReference type="GO" id="GO:0005524">
    <property type="term" value="F:ATP binding"/>
    <property type="evidence" value="ECO:0007669"/>
    <property type="project" value="UniProtKB-UniRule"/>
</dbReference>
<dbReference type="SUPFAM" id="SSF56112">
    <property type="entry name" value="Protein kinase-like (PK-like)"/>
    <property type="match status" value="1"/>
</dbReference>
<gene>
    <name evidence="9" type="ORF">FNF27_00929</name>
</gene>